<evidence type="ECO:0000256" key="1">
    <source>
        <dbReference type="SAM" id="MobiDB-lite"/>
    </source>
</evidence>
<keyword evidence="2" id="KW-0472">Membrane</keyword>
<dbReference type="SUPFAM" id="SSF52266">
    <property type="entry name" value="SGNH hydrolase"/>
    <property type="match status" value="1"/>
</dbReference>
<feature type="region of interest" description="Disordered" evidence="1">
    <location>
        <begin position="420"/>
        <end position="440"/>
    </location>
</feature>
<feature type="compositionally biased region" description="Polar residues" evidence="1">
    <location>
        <begin position="430"/>
        <end position="440"/>
    </location>
</feature>
<dbReference type="Gene3D" id="3.40.50.1110">
    <property type="entry name" value="SGNH hydrolase"/>
    <property type="match status" value="1"/>
</dbReference>
<dbReference type="Proteomes" id="UP000232323">
    <property type="component" value="Unassembled WGS sequence"/>
</dbReference>
<accession>A0A250XJM5</accession>
<dbReference type="PANTHER" id="PTHR34407">
    <property type="entry name" value="EXPRESSED PROTEIN"/>
    <property type="match status" value="1"/>
</dbReference>
<proteinExistence type="predicted"/>
<evidence type="ECO:0000313" key="3">
    <source>
        <dbReference type="EMBL" id="GAX83233.1"/>
    </source>
</evidence>
<dbReference type="CDD" id="cd00229">
    <property type="entry name" value="SGNH_hydrolase"/>
    <property type="match status" value="1"/>
</dbReference>
<name>A0A250XJM5_9CHLO</name>
<dbReference type="PANTHER" id="PTHR34407:SF1">
    <property type="entry name" value="SGNH HYDROLASE-TYPE ESTERASE DOMAIN-CONTAINING PROTEIN"/>
    <property type="match status" value="1"/>
</dbReference>
<sequence>MQAQVNPSSLIMLIQLTSILVCIQSSLLIILSSLSSAQGSLHMTAAELDMPDHFRVSVQQEWNNYFSHLCAVSISQQTICDLLGPDLIYHAYELSPTQLRRSLAFVGPNHRLRRVTRDLISGSQMIHVGVIGTSISWGTGASERGTTDWFSLIGSTLKQMFPKADLEMHNGCFPGTPSSFANMCHSKMVKPDVDLLFVEYITNEFPLQSMFHNVKMEAYERLLRKILQRRRLPAVLLVQLPARGQSFPSNYTEEKRLFHESSEDQYGSMAQYYSVPWLSYRNAVWHDVEHPTPSHPHGNWESISPDHVHPNDLGHRMVKDLVVWLITQTAIDLVLNPFSKMDGWYLHRPLPPPMHRDNYEERLEMCLMDDELKDVVKEAESSGWSFVNEGTALKPKTGYVSRAPGSKLVMELRMGAVLGGDAQQQQQQQDESALSQSSNDIESRRVSFMLSHLRSYDGMGMVRVSCERGCNCSDTDIDAYHEQRSSTTFMQLILVTALSDTCILSVTVLEATQCPKSGHKFKVSAIMMNRAVAQGFAWPLDKPAQFVAKEIFTGEFGNQPVEDEAEPSQS</sequence>
<keyword evidence="2" id="KW-0812">Transmembrane</keyword>
<gene>
    <name evidence="3" type="ORF">CEUSTIGMA_g10659.t1</name>
</gene>
<evidence type="ECO:0008006" key="5">
    <source>
        <dbReference type="Google" id="ProtNLM"/>
    </source>
</evidence>
<evidence type="ECO:0000256" key="2">
    <source>
        <dbReference type="SAM" id="Phobius"/>
    </source>
</evidence>
<protein>
    <recommendedName>
        <fullName evidence="5">SGNH hydrolase-type esterase domain-containing protein</fullName>
    </recommendedName>
</protein>
<keyword evidence="2" id="KW-1133">Transmembrane helix</keyword>
<dbReference type="EMBL" id="BEGY01000094">
    <property type="protein sequence ID" value="GAX83233.1"/>
    <property type="molecule type" value="Genomic_DNA"/>
</dbReference>
<evidence type="ECO:0000313" key="4">
    <source>
        <dbReference type="Proteomes" id="UP000232323"/>
    </source>
</evidence>
<organism evidence="3 4">
    <name type="scientific">Chlamydomonas eustigma</name>
    <dbReference type="NCBI Taxonomy" id="1157962"/>
    <lineage>
        <taxon>Eukaryota</taxon>
        <taxon>Viridiplantae</taxon>
        <taxon>Chlorophyta</taxon>
        <taxon>core chlorophytes</taxon>
        <taxon>Chlorophyceae</taxon>
        <taxon>CS clade</taxon>
        <taxon>Chlamydomonadales</taxon>
        <taxon>Chlamydomonadaceae</taxon>
        <taxon>Chlamydomonas</taxon>
    </lineage>
</organism>
<comment type="caution">
    <text evidence="3">The sequence shown here is derived from an EMBL/GenBank/DDBJ whole genome shotgun (WGS) entry which is preliminary data.</text>
</comment>
<reference evidence="3 4" key="1">
    <citation type="submission" date="2017-08" db="EMBL/GenBank/DDBJ databases">
        <title>Acidophilic green algal genome provides insights into adaptation to an acidic environment.</title>
        <authorList>
            <person name="Hirooka S."/>
            <person name="Hirose Y."/>
            <person name="Kanesaki Y."/>
            <person name="Higuchi S."/>
            <person name="Fujiwara T."/>
            <person name="Onuma R."/>
            <person name="Era A."/>
            <person name="Ohbayashi R."/>
            <person name="Uzuka A."/>
            <person name="Nozaki H."/>
            <person name="Yoshikawa H."/>
            <person name="Miyagishima S.Y."/>
        </authorList>
    </citation>
    <scope>NUCLEOTIDE SEQUENCE [LARGE SCALE GENOMIC DNA]</scope>
    <source>
        <strain evidence="3 4">NIES-2499</strain>
    </source>
</reference>
<keyword evidence="4" id="KW-1185">Reference proteome</keyword>
<dbReference type="OrthoDB" id="532422at2759"/>
<dbReference type="AlphaFoldDB" id="A0A250XJM5"/>
<dbReference type="InterPro" id="IPR036514">
    <property type="entry name" value="SGNH_hydro_sf"/>
</dbReference>
<feature type="transmembrane region" description="Helical" evidence="2">
    <location>
        <begin position="12"/>
        <end position="34"/>
    </location>
</feature>